<dbReference type="EMBL" id="BAABFT010000012">
    <property type="protein sequence ID" value="GAA4332210.1"/>
    <property type="molecule type" value="Genomic_DNA"/>
</dbReference>
<protein>
    <recommendedName>
        <fullName evidence="4">Carboxypeptidase-like protein</fullName>
    </recommendedName>
</protein>
<dbReference type="InterPro" id="IPR008969">
    <property type="entry name" value="CarboxyPept-like_regulatory"/>
</dbReference>
<gene>
    <name evidence="2" type="ORF">GCM10023149_38350</name>
</gene>
<organism evidence="2 3">
    <name type="scientific">Mucilaginibacter gynuensis</name>
    <dbReference type="NCBI Taxonomy" id="1302236"/>
    <lineage>
        <taxon>Bacteria</taxon>
        <taxon>Pseudomonadati</taxon>
        <taxon>Bacteroidota</taxon>
        <taxon>Sphingobacteriia</taxon>
        <taxon>Sphingobacteriales</taxon>
        <taxon>Sphingobacteriaceae</taxon>
        <taxon>Mucilaginibacter</taxon>
    </lineage>
</organism>
<accession>A0ABP8GZG8</accession>
<dbReference type="Proteomes" id="UP001500582">
    <property type="component" value="Unassembled WGS sequence"/>
</dbReference>
<evidence type="ECO:0008006" key="4">
    <source>
        <dbReference type="Google" id="ProtNLM"/>
    </source>
</evidence>
<keyword evidence="3" id="KW-1185">Reference proteome</keyword>
<evidence type="ECO:0000313" key="3">
    <source>
        <dbReference type="Proteomes" id="UP001500582"/>
    </source>
</evidence>
<proteinExistence type="predicted"/>
<sequence>MRLLCTLLLLLLSARLFAQRVTGLVIDRVTKQPLTYAKISSPKLLGYTNYAGCFSIKPKPGDTALITLPGYKPYHLIIGYKKQDTIRIYMEQISIMLKGTTISKRRDFTADSMQNRKDFAAVFAHKEMGIKDAFIAHHYNPYLPYDQISSPNTATSIVSVNVLSVIGFFNKNKQPVTKLQKILLSEEESTFVDHRFTRQRVSNITSLKGDSLRVFMDRYRPAIDSVKEMTDYELLLYIKKCYASYRTSTEKATSPLFKE</sequence>
<reference evidence="3" key="1">
    <citation type="journal article" date="2019" name="Int. J. Syst. Evol. Microbiol.">
        <title>The Global Catalogue of Microorganisms (GCM) 10K type strain sequencing project: providing services to taxonomists for standard genome sequencing and annotation.</title>
        <authorList>
            <consortium name="The Broad Institute Genomics Platform"/>
            <consortium name="The Broad Institute Genome Sequencing Center for Infectious Disease"/>
            <person name="Wu L."/>
            <person name="Ma J."/>
        </authorList>
    </citation>
    <scope>NUCLEOTIDE SEQUENCE [LARGE SCALE GENOMIC DNA]</scope>
    <source>
        <strain evidence="3">JCM 17705</strain>
    </source>
</reference>
<name>A0ABP8GZG8_9SPHI</name>
<keyword evidence="1" id="KW-0732">Signal</keyword>
<feature type="signal peptide" evidence="1">
    <location>
        <begin position="1"/>
        <end position="18"/>
    </location>
</feature>
<feature type="chain" id="PRO_5046185673" description="Carboxypeptidase-like protein" evidence="1">
    <location>
        <begin position="19"/>
        <end position="259"/>
    </location>
</feature>
<comment type="caution">
    <text evidence="2">The sequence shown here is derived from an EMBL/GenBank/DDBJ whole genome shotgun (WGS) entry which is preliminary data.</text>
</comment>
<dbReference type="RefSeq" id="WP_345212784.1">
    <property type="nucleotide sequence ID" value="NZ_BAABFT010000012.1"/>
</dbReference>
<evidence type="ECO:0000313" key="2">
    <source>
        <dbReference type="EMBL" id="GAA4332210.1"/>
    </source>
</evidence>
<dbReference type="SUPFAM" id="SSF49464">
    <property type="entry name" value="Carboxypeptidase regulatory domain-like"/>
    <property type="match status" value="1"/>
</dbReference>
<evidence type="ECO:0000256" key="1">
    <source>
        <dbReference type="SAM" id="SignalP"/>
    </source>
</evidence>